<keyword evidence="6 11" id="KW-0732">Signal</keyword>
<comment type="caution">
    <text evidence="13">The sequence shown here is derived from an EMBL/GenBank/DDBJ whole genome shotgun (WGS) entry which is preliminary data.</text>
</comment>
<gene>
    <name evidence="13" type="ORF">F955_01870</name>
</gene>
<keyword evidence="4" id="KW-1134">Transmembrane beta strand</keyword>
<dbReference type="Pfam" id="PF13609">
    <property type="entry name" value="Porin_4"/>
    <property type="match status" value="1"/>
</dbReference>
<organism evidence="13 14">
    <name type="scientific">Acinetobacter schindleri CIP 107287</name>
    <dbReference type="NCBI Taxonomy" id="1217988"/>
    <lineage>
        <taxon>Bacteria</taxon>
        <taxon>Pseudomonadati</taxon>
        <taxon>Pseudomonadota</taxon>
        <taxon>Gammaproteobacteria</taxon>
        <taxon>Moraxellales</taxon>
        <taxon>Moraxellaceae</taxon>
        <taxon>Acinetobacter</taxon>
    </lineage>
</organism>
<dbReference type="PANTHER" id="PTHR34501:SF9">
    <property type="entry name" value="MAJOR OUTER MEMBRANE PROTEIN P.IA"/>
    <property type="match status" value="1"/>
</dbReference>
<dbReference type="PANTHER" id="PTHR34501">
    <property type="entry name" value="PROTEIN YDDL-RELATED"/>
    <property type="match status" value="1"/>
</dbReference>
<evidence type="ECO:0000256" key="11">
    <source>
        <dbReference type="SAM" id="SignalP"/>
    </source>
</evidence>
<dbReference type="InterPro" id="IPR050298">
    <property type="entry name" value="Gram-neg_bact_OMP"/>
</dbReference>
<dbReference type="GO" id="GO:0015288">
    <property type="term" value="F:porin activity"/>
    <property type="evidence" value="ECO:0007669"/>
    <property type="project" value="UniProtKB-KW"/>
</dbReference>
<dbReference type="PATRIC" id="fig|1217988.3.peg.1813"/>
<feature type="chain" id="PRO_5004138606" description="Porin domain-containing protein" evidence="11">
    <location>
        <begin position="21"/>
        <end position="387"/>
    </location>
</feature>
<evidence type="ECO:0000256" key="8">
    <source>
        <dbReference type="ARBA" id="ARBA00023114"/>
    </source>
</evidence>
<keyword evidence="10" id="KW-0998">Cell outer membrane</keyword>
<protein>
    <recommendedName>
        <fullName evidence="12">Porin domain-containing protein</fullName>
    </recommendedName>
</protein>
<dbReference type="InterPro" id="IPR002299">
    <property type="entry name" value="Porin_Neis"/>
</dbReference>
<keyword evidence="7" id="KW-0406">Ion transport</keyword>
<dbReference type="RefSeq" id="WP_004893406.1">
    <property type="nucleotide sequence ID" value="NZ_KB849576.1"/>
</dbReference>
<dbReference type="GO" id="GO:0009279">
    <property type="term" value="C:cell outer membrane"/>
    <property type="evidence" value="ECO:0007669"/>
    <property type="project" value="UniProtKB-SubCell"/>
</dbReference>
<accession>N9AK18</accession>
<evidence type="ECO:0000256" key="10">
    <source>
        <dbReference type="ARBA" id="ARBA00023237"/>
    </source>
</evidence>
<evidence type="ECO:0000313" key="13">
    <source>
        <dbReference type="EMBL" id="ENV43990.1"/>
    </source>
</evidence>
<dbReference type="SUPFAM" id="SSF56935">
    <property type="entry name" value="Porins"/>
    <property type="match status" value="1"/>
</dbReference>
<comment type="subcellular location">
    <subcellularLocation>
        <location evidence="1">Cell outer membrane</location>
        <topology evidence="1">Multi-pass membrane protein</topology>
    </subcellularLocation>
</comment>
<evidence type="ECO:0000256" key="9">
    <source>
        <dbReference type="ARBA" id="ARBA00023136"/>
    </source>
</evidence>
<dbReference type="Gene3D" id="2.40.160.10">
    <property type="entry name" value="Porin"/>
    <property type="match status" value="1"/>
</dbReference>
<keyword evidence="9" id="KW-0472">Membrane</keyword>
<dbReference type="HOGENOM" id="CLU_038238_3_2_6"/>
<sequence length="387" mass="41362">MKTKLATAIALSLLAGTTFAAPTFYGEIDASVDYLPEDNRSGFKDRDVVELNSNSSFVGLKGDEKLTDRLSAVYAIEWAFNSDGEGDDWSKRNRFVGLKDVQLGTLKVGAHDTPLKQLSSVVDTFNNYVGNRADITGIMTGENRTANSVVYEAPAIKLSTGAIKVNALLATGENTGFKSDKGVVKTAGRGLGDAWSASVVYDSPVIVAGIAYDKAIPSTFLGRGISNAEYPEVEGGSILALANTIRAVGRVNLNGGLALKALYQTSEVEKNNDVINSTTLYTAVPVNPANNIVVTANDIDDSQGWLIGAEYNLPTAKAWTVKGQYSQNTTEFNNGTADFEAQQILVGADYAFSKQVKAYGYAGYLTQEFDSAETKQPVLGTGLEYKF</sequence>
<dbReference type="PRINTS" id="PR00184">
    <property type="entry name" value="NEISSPPORIN"/>
</dbReference>
<evidence type="ECO:0000256" key="4">
    <source>
        <dbReference type="ARBA" id="ARBA00022452"/>
    </source>
</evidence>
<dbReference type="GO" id="GO:0006811">
    <property type="term" value="P:monoatomic ion transport"/>
    <property type="evidence" value="ECO:0007669"/>
    <property type="project" value="UniProtKB-KW"/>
</dbReference>
<evidence type="ECO:0000256" key="3">
    <source>
        <dbReference type="ARBA" id="ARBA00022448"/>
    </source>
</evidence>
<dbReference type="CDD" id="cd00342">
    <property type="entry name" value="gram_neg_porins"/>
    <property type="match status" value="1"/>
</dbReference>
<proteinExistence type="predicted"/>
<feature type="domain" description="Porin" evidence="12">
    <location>
        <begin position="8"/>
        <end position="367"/>
    </location>
</feature>
<dbReference type="Proteomes" id="UP000018440">
    <property type="component" value="Unassembled WGS sequence"/>
</dbReference>
<evidence type="ECO:0000256" key="6">
    <source>
        <dbReference type="ARBA" id="ARBA00022729"/>
    </source>
</evidence>
<evidence type="ECO:0000313" key="14">
    <source>
        <dbReference type="Proteomes" id="UP000018440"/>
    </source>
</evidence>
<keyword evidence="8" id="KW-0626">Porin</keyword>
<reference evidence="13 14" key="1">
    <citation type="submission" date="2013-02" db="EMBL/GenBank/DDBJ databases">
        <title>The Genome Sequence of Acinetobacter schindleri CIP 107287.</title>
        <authorList>
            <consortium name="The Broad Institute Genome Sequencing Platform"/>
            <consortium name="The Broad Institute Genome Sequencing Center for Infectious Disease"/>
            <person name="Cerqueira G."/>
            <person name="Feldgarden M."/>
            <person name="Courvalin P."/>
            <person name="Perichon B."/>
            <person name="Grillot-Courvalin C."/>
            <person name="Clermont D."/>
            <person name="Rocha E."/>
            <person name="Yoon E.-J."/>
            <person name="Nemec A."/>
            <person name="Walker B."/>
            <person name="Young S.K."/>
            <person name="Zeng Q."/>
            <person name="Gargeya S."/>
            <person name="Fitzgerald M."/>
            <person name="Haas B."/>
            <person name="Abouelleil A."/>
            <person name="Alvarado L."/>
            <person name="Arachchi H.M."/>
            <person name="Berlin A.M."/>
            <person name="Chapman S.B."/>
            <person name="Dewar J."/>
            <person name="Goldberg J."/>
            <person name="Griggs A."/>
            <person name="Gujja S."/>
            <person name="Hansen M."/>
            <person name="Howarth C."/>
            <person name="Imamovic A."/>
            <person name="Larimer J."/>
            <person name="McCowan C."/>
            <person name="Murphy C."/>
            <person name="Neiman D."/>
            <person name="Pearson M."/>
            <person name="Priest M."/>
            <person name="Roberts A."/>
            <person name="Saif S."/>
            <person name="Shea T."/>
            <person name="Sisk P."/>
            <person name="Sykes S."/>
            <person name="Wortman J."/>
            <person name="Nusbaum C."/>
            <person name="Birren B."/>
        </authorList>
    </citation>
    <scope>NUCLEOTIDE SEQUENCE [LARGE SCALE GENOMIC DNA]</scope>
    <source>
        <strain evidence="13 14">CIP 107287</strain>
    </source>
</reference>
<evidence type="ECO:0000256" key="7">
    <source>
        <dbReference type="ARBA" id="ARBA00023065"/>
    </source>
</evidence>
<keyword evidence="3" id="KW-0813">Transport</keyword>
<dbReference type="InterPro" id="IPR023614">
    <property type="entry name" value="Porin_dom_sf"/>
</dbReference>
<keyword evidence="5" id="KW-0812">Transmembrane</keyword>
<dbReference type="GO" id="GO:0046930">
    <property type="term" value="C:pore complex"/>
    <property type="evidence" value="ECO:0007669"/>
    <property type="project" value="UniProtKB-KW"/>
</dbReference>
<dbReference type="AlphaFoldDB" id="N9AK18"/>
<evidence type="ECO:0000256" key="5">
    <source>
        <dbReference type="ARBA" id="ARBA00022692"/>
    </source>
</evidence>
<evidence type="ECO:0000256" key="1">
    <source>
        <dbReference type="ARBA" id="ARBA00004571"/>
    </source>
</evidence>
<dbReference type="InterPro" id="IPR033900">
    <property type="entry name" value="Gram_neg_porin_domain"/>
</dbReference>
<evidence type="ECO:0000259" key="12">
    <source>
        <dbReference type="Pfam" id="PF13609"/>
    </source>
</evidence>
<name>N9AK18_9GAMM</name>
<feature type="signal peptide" evidence="11">
    <location>
        <begin position="1"/>
        <end position="20"/>
    </location>
</feature>
<evidence type="ECO:0000256" key="2">
    <source>
        <dbReference type="ARBA" id="ARBA00011233"/>
    </source>
</evidence>
<dbReference type="EMBL" id="APPQ01000026">
    <property type="protein sequence ID" value="ENV43990.1"/>
    <property type="molecule type" value="Genomic_DNA"/>
</dbReference>
<comment type="subunit">
    <text evidence="2">Homotrimer.</text>
</comment>